<feature type="compositionally biased region" description="Acidic residues" evidence="1">
    <location>
        <begin position="94"/>
        <end position="113"/>
    </location>
</feature>
<gene>
    <name evidence="2" type="ORF">FOZ60_005106</name>
</gene>
<organism evidence="2 3">
    <name type="scientific">Perkinsus olseni</name>
    <name type="common">Perkinsus atlanticus</name>
    <dbReference type="NCBI Taxonomy" id="32597"/>
    <lineage>
        <taxon>Eukaryota</taxon>
        <taxon>Sar</taxon>
        <taxon>Alveolata</taxon>
        <taxon>Perkinsozoa</taxon>
        <taxon>Perkinsea</taxon>
        <taxon>Perkinsida</taxon>
        <taxon>Perkinsidae</taxon>
        <taxon>Perkinsus</taxon>
    </lineage>
</organism>
<feature type="region of interest" description="Disordered" evidence="1">
    <location>
        <begin position="87"/>
        <end position="117"/>
    </location>
</feature>
<proteinExistence type="predicted"/>
<accession>A0A7J6NRK3</accession>
<dbReference type="AlphaFoldDB" id="A0A7J6NRK3"/>
<name>A0A7J6NRK3_PEROL</name>
<evidence type="ECO:0000313" key="3">
    <source>
        <dbReference type="Proteomes" id="UP000541610"/>
    </source>
</evidence>
<comment type="caution">
    <text evidence="2">The sequence shown here is derived from an EMBL/GenBank/DDBJ whole genome shotgun (WGS) entry which is preliminary data.</text>
</comment>
<dbReference type="OrthoDB" id="10400265at2759"/>
<protein>
    <submittedName>
        <fullName evidence="2">Uncharacterized protein</fullName>
    </submittedName>
</protein>
<reference evidence="2 3" key="1">
    <citation type="submission" date="2020-04" db="EMBL/GenBank/DDBJ databases">
        <title>Perkinsus olseni comparative genomics.</title>
        <authorList>
            <person name="Bogema D.R."/>
        </authorList>
    </citation>
    <scope>NUCLEOTIDE SEQUENCE [LARGE SCALE GENOMIC DNA]</scope>
    <source>
        <strain evidence="2">00978-12</strain>
    </source>
</reference>
<evidence type="ECO:0000313" key="2">
    <source>
        <dbReference type="EMBL" id="KAF4686512.1"/>
    </source>
</evidence>
<sequence length="286" mass="31046">MSILSRIDCGNARQESTDLYESAREIVVQSDGQSETCELAPFLPSVAGEDLIGGSHGNPSISSSSEGEHGWSDEEAEAFEKFEVALEKRKTEEDRQEPEEDDEEDERDNDEDAVGDRGVDVGAEALLGLEISYFVLSMHSAALICVITIGMVLLSDLSGLVHAASAQPNTQRKETCTLGTGEKRIEFAIEDADRGRVSTVYIKCRGTRLTGDGSGILSNGRNDALIGLPLGPLKTCGEATDRLNEAFQPRRVRYGQAFDSDFSHLKMCNFLAPPVRGPLRAPVPLR</sequence>
<evidence type="ECO:0000256" key="1">
    <source>
        <dbReference type="SAM" id="MobiDB-lite"/>
    </source>
</evidence>
<feature type="region of interest" description="Disordered" evidence="1">
    <location>
        <begin position="48"/>
        <end position="74"/>
    </location>
</feature>
<dbReference type="Proteomes" id="UP000541610">
    <property type="component" value="Unassembled WGS sequence"/>
</dbReference>
<dbReference type="EMBL" id="JABANP010000219">
    <property type="protein sequence ID" value="KAF4686512.1"/>
    <property type="molecule type" value="Genomic_DNA"/>
</dbReference>